<evidence type="ECO:0000313" key="2">
    <source>
        <dbReference type="Proteomes" id="UP001213000"/>
    </source>
</evidence>
<dbReference type="EMBL" id="JANIEX010000372">
    <property type="protein sequence ID" value="KAJ3568020.1"/>
    <property type="molecule type" value="Genomic_DNA"/>
</dbReference>
<evidence type="ECO:0000313" key="1">
    <source>
        <dbReference type="EMBL" id="KAJ3568020.1"/>
    </source>
</evidence>
<protein>
    <submittedName>
        <fullName evidence="1">Uncharacterized protein</fullName>
    </submittedName>
</protein>
<accession>A0AAD5VRU5</accession>
<reference evidence="1" key="1">
    <citation type="submission" date="2022-07" db="EMBL/GenBank/DDBJ databases">
        <title>Genome Sequence of Leucocoprinus birnbaumii.</title>
        <authorList>
            <person name="Buettner E."/>
        </authorList>
    </citation>
    <scope>NUCLEOTIDE SEQUENCE</scope>
    <source>
        <strain evidence="1">VT141</strain>
    </source>
</reference>
<dbReference type="Proteomes" id="UP001213000">
    <property type="component" value="Unassembled WGS sequence"/>
</dbReference>
<organism evidence="1 2">
    <name type="scientific">Leucocoprinus birnbaumii</name>
    <dbReference type="NCBI Taxonomy" id="56174"/>
    <lineage>
        <taxon>Eukaryota</taxon>
        <taxon>Fungi</taxon>
        <taxon>Dikarya</taxon>
        <taxon>Basidiomycota</taxon>
        <taxon>Agaricomycotina</taxon>
        <taxon>Agaricomycetes</taxon>
        <taxon>Agaricomycetidae</taxon>
        <taxon>Agaricales</taxon>
        <taxon>Agaricineae</taxon>
        <taxon>Agaricaceae</taxon>
        <taxon>Leucocoprinus</taxon>
    </lineage>
</organism>
<comment type="caution">
    <text evidence="1">The sequence shown here is derived from an EMBL/GenBank/DDBJ whole genome shotgun (WGS) entry which is preliminary data.</text>
</comment>
<proteinExistence type="predicted"/>
<dbReference type="AlphaFoldDB" id="A0AAD5VRU5"/>
<name>A0AAD5VRU5_9AGAR</name>
<sequence>MGVTESRERYRSITHLEEIYLDQLKWEDIWDYDAFFKQTQDHELLRITYILENSYEGLVLAHLTYASFRRLFAFGSIRCFRMKAHLPGEMTDGFLVEIANAWPDLQVFWLDDGGCGVWSSSVSVQGLITLISGCRRLTTLSLSVDFLAVGQSDFNIPATPMFKRIRALHVQMSVPPPKPQSMVAFIHRVFPSINSERFTWDGVCGMMKSWIMTRSIGCIVIYDSGSGMC</sequence>
<keyword evidence="2" id="KW-1185">Reference proteome</keyword>
<gene>
    <name evidence="1" type="ORF">NP233_g5990</name>
</gene>